<accession>A0A2V4NRV3</accession>
<name>A0A2V4NRV3_9ACTN</name>
<dbReference type="AlphaFoldDB" id="A0A2V4NRV3"/>
<sequence>MRLRTSSIVGITATALSVAAIGYTVLPVVGELLGGPGRPQAGYVSGAQAKAARPSLPHWLPDSATEVDYKASSDGGNRLLHARLTDGALPAACTTAVSSARPAKLTARWFPAGIDVRPTASCGQYLVVLDGEQLYAWQTDAARVPVAEAAAAR</sequence>
<proteinExistence type="predicted"/>
<keyword evidence="2" id="KW-1185">Reference proteome</keyword>
<dbReference type="EMBL" id="PYBW01000030">
    <property type="protein sequence ID" value="PYC82688.1"/>
    <property type="molecule type" value="Genomic_DNA"/>
</dbReference>
<evidence type="ECO:0000313" key="1">
    <source>
        <dbReference type="EMBL" id="PYC82688.1"/>
    </source>
</evidence>
<organism evidence="1 2">
    <name type="scientific">Streptomyces tateyamensis</name>
    <dbReference type="NCBI Taxonomy" id="565073"/>
    <lineage>
        <taxon>Bacteria</taxon>
        <taxon>Bacillati</taxon>
        <taxon>Actinomycetota</taxon>
        <taxon>Actinomycetes</taxon>
        <taxon>Kitasatosporales</taxon>
        <taxon>Streptomycetaceae</taxon>
        <taxon>Streptomyces</taxon>
    </lineage>
</organism>
<evidence type="ECO:0000313" key="2">
    <source>
        <dbReference type="Proteomes" id="UP000248039"/>
    </source>
</evidence>
<dbReference type="Proteomes" id="UP000248039">
    <property type="component" value="Unassembled WGS sequence"/>
</dbReference>
<gene>
    <name evidence="1" type="ORF">C7C46_10050</name>
</gene>
<reference evidence="1 2" key="1">
    <citation type="submission" date="2018-03" db="EMBL/GenBank/DDBJ databases">
        <title>Bioinformatic expansion and discovery of thiopeptide antibiotics.</title>
        <authorList>
            <person name="Schwalen C.J."/>
            <person name="Hudson G.A."/>
            <person name="Mitchell D.A."/>
        </authorList>
    </citation>
    <scope>NUCLEOTIDE SEQUENCE [LARGE SCALE GENOMIC DNA]</scope>
    <source>
        <strain evidence="1 2">ATCC 21389</strain>
    </source>
</reference>
<dbReference type="RefSeq" id="WP_110667980.1">
    <property type="nucleotide sequence ID" value="NZ_PYBW01000030.1"/>
</dbReference>
<protein>
    <submittedName>
        <fullName evidence="1">Uncharacterized protein</fullName>
    </submittedName>
</protein>
<comment type="caution">
    <text evidence="1">The sequence shown here is derived from an EMBL/GenBank/DDBJ whole genome shotgun (WGS) entry which is preliminary data.</text>
</comment>
<dbReference type="OrthoDB" id="5120158at2"/>